<accession>A0A0L6JK67</accession>
<dbReference type="OrthoDB" id="2082441at2"/>
<sequence length="205" mass="24294">MMRDLKQKCERSELALELLLELQEVLKGLSEIALDMEKNSNTFYKEYFNNNLHLVQSDIDNYTSNNGKIKKLKLEVTALVNDWFSFKKDTKETKKLTFPIKLYLTKKHLKNKIKELNESISNTNIENRFIKEKLISWEHELGIECIKAMKSGEDFSHYEKLLRLKKELMDELKYILPTIPGVCPLELDLQNIDRFIEEFKSRCQL</sequence>
<dbReference type="EMBL" id="LGTC01000001">
    <property type="protein sequence ID" value="KNY26174.1"/>
    <property type="molecule type" value="Genomic_DNA"/>
</dbReference>
<evidence type="ECO:0000256" key="1">
    <source>
        <dbReference type="SAM" id="Coils"/>
    </source>
</evidence>
<gene>
    <name evidence="2" type="ORF">Bccel_1436</name>
</gene>
<organism evidence="2 3">
    <name type="scientific">Pseudobacteroides cellulosolvens ATCC 35603 = DSM 2933</name>
    <dbReference type="NCBI Taxonomy" id="398512"/>
    <lineage>
        <taxon>Bacteria</taxon>
        <taxon>Bacillati</taxon>
        <taxon>Bacillota</taxon>
        <taxon>Clostridia</taxon>
        <taxon>Eubacteriales</taxon>
        <taxon>Oscillospiraceae</taxon>
        <taxon>Pseudobacteroides</taxon>
    </lineage>
</organism>
<comment type="caution">
    <text evidence="2">The sequence shown here is derived from an EMBL/GenBank/DDBJ whole genome shotgun (WGS) entry which is preliminary data.</text>
</comment>
<dbReference type="AlphaFoldDB" id="A0A0L6JK67"/>
<protein>
    <submittedName>
        <fullName evidence="2">Uncharacterized protein</fullName>
    </submittedName>
</protein>
<feature type="coiled-coil region" evidence="1">
    <location>
        <begin position="106"/>
        <end position="133"/>
    </location>
</feature>
<keyword evidence="1" id="KW-0175">Coiled coil</keyword>
<dbReference type="RefSeq" id="WP_152965948.1">
    <property type="nucleotide sequence ID" value="NZ_JQKC01000023.1"/>
</dbReference>
<evidence type="ECO:0000313" key="3">
    <source>
        <dbReference type="Proteomes" id="UP000036923"/>
    </source>
</evidence>
<proteinExistence type="predicted"/>
<dbReference type="Proteomes" id="UP000036923">
    <property type="component" value="Unassembled WGS sequence"/>
</dbReference>
<keyword evidence="3" id="KW-1185">Reference proteome</keyword>
<reference evidence="3" key="1">
    <citation type="submission" date="2015-07" db="EMBL/GenBank/DDBJ databases">
        <title>Near-Complete Genome Sequence of the Cellulolytic Bacterium Bacteroides (Pseudobacteroides) cellulosolvens ATCC 35603.</title>
        <authorList>
            <person name="Dassa B."/>
            <person name="Utturkar S.M."/>
            <person name="Klingeman D.M."/>
            <person name="Hurt R.A."/>
            <person name="Keller M."/>
            <person name="Xu J."/>
            <person name="Reddy Y.H.K."/>
            <person name="Borovok I."/>
            <person name="Grinberg I.R."/>
            <person name="Lamed R."/>
            <person name="Zhivin O."/>
            <person name="Bayer E.A."/>
            <person name="Brown S.D."/>
        </authorList>
    </citation>
    <scope>NUCLEOTIDE SEQUENCE [LARGE SCALE GENOMIC DNA]</scope>
    <source>
        <strain evidence="3">DSM 2933</strain>
    </source>
</reference>
<name>A0A0L6JK67_9FIRM</name>
<dbReference type="eggNOG" id="ENOG5033XBS">
    <property type="taxonomic scope" value="Bacteria"/>
</dbReference>
<dbReference type="STRING" id="398512.Bccel_1436"/>
<evidence type="ECO:0000313" key="2">
    <source>
        <dbReference type="EMBL" id="KNY26174.1"/>
    </source>
</evidence>